<dbReference type="Proteomes" id="UP000253083">
    <property type="component" value="Unassembled WGS sequence"/>
</dbReference>
<dbReference type="AlphaFoldDB" id="A0A395JIW2"/>
<evidence type="ECO:0000256" key="7">
    <source>
        <dbReference type="SAM" id="MobiDB-lite"/>
    </source>
</evidence>
<evidence type="ECO:0000259" key="9">
    <source>
        <dbReference type="PROSITE" id="PS50076"/>
    </source>
</evidence>
<evidence type="ECO:0000256" key="4">
    <source>
        <dbReference type="ARBA" id="ARBA00023136"/>
    </source>
</evidence>
<protein>
    <recommendedName>
        <fullName evidence="9">J domain-containing protein</fullName>
    </recommendedName>
</protein>
<keyword evidence="5" id="KW-0143">Chaperone</keyword>
<dbReference type="SMART" id="SM00271">
    <property type="entry name" value="DnaJ"/>
    <property type="match status" value="1"/>
</dbReference>
<dbReference type="PROSITE" id="PS50076">
    <property type="entry name" value="DNAJ_2"/>
    <property type="match status" value="1"/>
</dbReference>
<sequence>MFTSILLVTIVGVAIYGIKRWQTLPESERNAFAKKALLYGGVAVVLGLVLAGRAHWLMGVLAALLALAARVAQFAHYAPVFKKFMGQEDPVNAQHGGSASPASSTSMSRAEAAAILGITIDAKPDAVRQAHKRLMQKLHPDRGGSDPLAKQINQAKDVLMG</sequence>
<keyword evidence="2 8" id="KW-0812">Transmembrane</keyword>
<evidence type="ECO:0000256" key="5">
    <source>
        <dbReference type="ARBA" id="ARBA00023186"/>
    </source>
</evidence>
<keyword evidence="11" id="KW-1185">Reference proteome</keyword>
<evidence type="ECO:0000256" key="3">
    <source>
        <dbReference type="ARBA" id="ARBA00022989"/>
    </source>
</evidence>
<evidence type="ECO:0000256" key="1">
    <source>
        <dbReference type="ARBA" id="ARBA00004167"/>
    </source>
</evidence>
<name>A0A395JIW2_9GAMM</name>
<dbReference type="RefSeq" id="WP_113954714.1">
    <property type="nucleotide sequence ID" value="NZ_QNRT01000003.1"/>
</dbReference>
<dbReference type="OrthoDB" id="9811070at2"/>
<comment type="caution">
    <text evidence="10">The sequence shown here is derived from an EMBL/GenBank/DDBJ whole genome shotgun (WGS) entry which is preliminary data.</text>
</comment>
<evidence type="ECO:0000313" key="11">
    <source>
        <dbReference type="Proteomes" id="UP000253083"/>
    </source>
</evidence>
<comment type="similarity">
    <text evidence="6">Belongs to the TIM14 family.</text>
</comment>
<comment type="subcellular location">
    <subcellularLocation>
        <location evidence="1">Membrane</location>
        <topology evidence="1">Single-pass membrane protein</topology>
    </subcellularLocation>
</comment>
<proteinExistence type="inferred from homology"/>
<gene>
    <name evidence="10" type="ORF">DFR28_103134</name>
</gene>
<evidence type="ECO:0000313" key="10">
    <source>
        <dbReference type="EMBL" id="RBP49709.1"/>
    </source>
</evidence>
<dbReference type="InterPro" id="IPR001623">
    <property type="entry name" value="DnaJ_domain"/>
</dbReference>
<dbReference type="EMBL" id="QNRT01000003">
    <property type="protein sequence ID" value="RBP49709.1"/>
    <property type="molecule type" value="Genomic_DNA"/>
</dbReference>
<feature type="domain" description="J" evidence="9">
    <location>
        <begin position="111"/>
        <end position="161"/>
    </location>
</feature>
<dbReference type="SUPFAM" id="SSF46565">
    <property type="entry name" value="Chaperone J-domain"/>
    <property type="match status" value="1"/>
</dbReference>
<dbReference type="CDD" id="cd06257">
    <property type="entry name" value="DnaJ"/>
    <property type="match status" value="1"/>
</dbReference>
<evidence type="ECO:0000256" key="2">
    <source>
        <dbReference type="ARBA" id="ARBA00022692"/>
    </source>
</evidence>
<dbReference type="Gene3D" id="1.10.287.110">
    <property type="entry name" value="DnaJ domain"/>
    <property type="match status" value="1"/>
</dbReference>
<reference evidence="10 11" key="1">
    <citation type="submission" date="2018-06" db="EMBL/GenBank/DDBJ databases">
        <title>Genomic Encyclopedia of Type Strains, Phase IV (KMG-IV): sequencing the most valuable type-strain genomes for metagenomic binning, comparative biology and taxonomic classification.</title>
        <authorList>
            <person name="Goeker M."/>
        </authorList>
    </citation>
    <scope>NUCLEOTIDE SEQUENCE [LARGE SCALE GENOMIC DNA]</scope>
    <source>
        <strain evidence="10 11">DSM 24032</strain>
    </source>
</reference>
<dbReference type="PANTHER" id="PTHR12763">
    <property type="match status" value="1"/>
</dbReference>
<evidence type="ECO:0000256" key="6">
    <source>
        <dbReference type="ARBA" id="ARBA00038105"/>
    </source>
</evidence>
<accession>A0A395JIW2</accession>
<evidence type="ECO:0000256" key="8">
    <source>
        <dbReference type="SAM" id="Phobius"/>
    </source>
</evidence>
<feature type="region of interest" description="Disordered" evidence="7">
    <location>
        <begin position="137"/>
        <end position="161"/>
    </location>
</feature>
<dbReference type="InParanoid" id="A0A395JIW2"/>
<organism evidence="10 11">
    <name type="scientific">Arenicella xantha</name>
    <dbReference type="NCBI Taxonomy" id="644221"/>
    <lineage>
        <taxon>Bacteria</taxon>
        <taxon>Pseudomonadati</taxon>
        <taxon>Pseudomonadota</taxon>
        <taxon>Gammaproteobacteria</taxon>
        <taxon>Arenicellales</taxon>
        <taxon>Arenicellaceae</taxon>
        <taxon>Arenicella</taxon>
    </lineage>
</organism>
<dbReference type="GO" id="GO:0016020">
    <property type="term" value="C:membrane"/>
    <property type="evidence" value="ECO:0007669"/>
    <property type="project" value="UniProtKB-SubCell"/>
</dbReference>
<dbReference type="InterPro" id="IPR036869">
    <property type="entry name" value="J_dom_sf"/>
</dbReference>
<keyword evidence="4 8" id="KW-0472">Membrane</keyword>
<keyword evidence="3 8" id="KW-1133">Transmembrane helix</keyword>
<dbReference type="PANTHER" id="PTHR12763:SF28">
    <property type="entry name" value="GEO10507P1-RELATED"/>
    <property type="match status" value="1"/>
</dbReference>
<feature type="transmembrane region" description="Helical" evidence="8">
    <location>
        <begin position="36"/>
        <end position="67"/>
    </location>
</feature>